<comment type="catalytic activity">
    <reaction evidence="6">
        <text>cytidine(1402) in 16S rRNA + S-adenosyl-L-methionine = N(4)-methylcytidine(1402) in 16S rRNA + S-adenosyl-L-homocysteine + H(+)</text>
        <dbReference type="Rhea" id="RHEA:42928"/>
        <dbReference type="Rhea" id="RHEA-COMP:10286"/>
        <dbReference type="Rhea" id="RHEA-COMP:10287"/>
        <dbReference type="ChEBI" id="CHEBI:15378"/>
        <dbReference type="ChEBI" id="CHEBI:57856"/>
        <dbReference type="ChEBI" id="CHEBI:59789"/>
        <dbReference type="ChEBI" id="CHEBI:74506"/>
        <dbReference type="ChEBI" id="CHEBI:82748"/>
        <dbReference type="EC" id="2.1.1.199"/>
    </reaction>
</comment>
<dbReference type="InterPro" id="IPR029063">
    <property type="entry name" value="SAM-dependent_MTases_sf"/>
</dbReference>
<comment type="similarity">
    <text evidence="1 6">Belongs to the methyltransferase superfamily. RsmH family.</text>
</comment>
<accession>A0A7T0G4M8</accession>
<dbReference type="PANTHER" id="PTHR11265:SF0">
    <property type="entry name" value="12S RRNA N4-METHYLCYTIDINE METHYLTRANSFERASE"/>
    <property type="match status" value="1"/>
</dbReference>
<evidence type="ECO:0000256" key="2">
    <source>
        <dbReference type="ARBA" id="ARBA00022552"/>
    </source>
</evidence>
<dbReference type="Gene3D" id="1.10.150.170">
    <property type="entry name" value="Putative methyltransferase TM0872, insert domain"/>
    <property type="match status" value="1"/>
</dbReference>
<evidence type="ECO:0000256" key="7">
    <source>
        <dbReference type="SAM" id="MobiDB-lite"/>
    </source>
</evidence>
<proteinExistence type="inferred from homology"/>
<protein>
    <recommendedName>
        <fullName evidence="6">Ribosomal RNA small subunit methyltransferase H</fullName>
        <ecNumber evidence="6">2.1.1.199</ecNumber>
    </recommendedName>
    <alternativeName>
        <fullName evidence="6">16S rRNA m(4)C1402 methyltransferase</fullName>
    </alternativeName>
    <alternativeName>
        <fullName evidence="6">rRNA (cytosine-N(4)-)-methyltransferase RsmH</fullName>
    </alternativeName>
</protein>
<evidence type="ECO:0000256" key="4">
    <source>
        <dbReference type="ARBA" id="ARBA00022679"/>
    </source>
</evidence>
<evidence type="ECO:0000256" key="5">
    <source>
        <dbReference type="ARBA" id="ARBA00022691"/>
    </source>
</evidence>
<dbReference type="InterPro" id="IPR023397">
    <property type="entry name" value="SAM-dep_MeTrfase_MraW_recog"/>
</dbReference>
<gene>
    <name evidence="6 8" type="primary">rsmH</name>
    <name evidence="8" type="ORF">G3M78_14570</name>
</gene>
<comment type="subcellular location">
    <subcellularLocation>
        <location evidence="6">Cytoplasm</location>
    </subcellularLocation>
</comment>
<feature type="region of interest" description="Disordered" evidence="7">
    <location>
        <begin position="287"/>
        <end position="312"/>
    </location>
</feature>
<keyword evidence="2 6" id="KW-0698">rRNA processing</keyword>
<evidence type="ECO:0000313" key="8">
    <source>
        <dbReference type="EMBL" id="QPJ66558.1"/>
    </source>
</evidence>
<dbReference type="SUPFAM" id="SSF53335">
    <property type="entry name" value="S-adenosyl-L-methionine-dependent methyltransferases"/>
    <property type="match status" value="1"/>
</dbReference>
<evidence type="ECO:0000313" key="9">
    <source>
        <dbReference type="Proteomes" id="UP000594464"/>
    </source>
</evidence>
<dbReference type="HAMAP" id="MF_01007">
    <property type="entry name" value="16SrRNA_methyltr_H"/>
    <property type="match status" value="1"/>
</dbReference>
<dbReference type="Pfam" id="PF01795">
    <property type="entry name" value="Methyltransf_5"/>
    <property type="match status" value="1"/>
</dbReference>
<sequence length="312" mass="34733">MEQHHRPVLLKESTTFFNSVEEGWIVDATLGDGGHTQYLLEHSRPGVKVLGIDRDPSALERARKRLSQFGDRVAFAHGNYSELASLLPQAGIRKIQGLLMDLGVSSPQLDVAERGFSFRHDGPLDMRMNPQDPQTAADLLVSASDAELMTILKDYGEERNYKRIVREIRKAQSKKPIATTLQLAEILSSGAFASRHVKIHPATRTFQALRIAVNSELRHLKIALRDSLEFLNAAARVAVISFHSLEDRIVKNFFRDQEGACTCPPKLPVCVCGNKASLRVLTRRPIVPSPEEAKENPRSSSSKLRVAEKVDV</sequence>
<keyword evidence="4 6" id="KW-0808">Transferase</keyword>
<dbReference type="GO" id="GO:0005737">
    <property type="term" value="C:cytoplasm"/>
    <property type="evidence" value="ECO:0007669"/>
    <property type="project" value="UniProtKB-SubCell"/>
</dbReference>
<dbReference type="EMBL" id="CP048620">
    <property type="protein sequence ID" value="QPJ66558.1"/>
    <property type="molecule type" value="Genomic_DNA"/>
</dbReference>
<dbReference type="NCBIfam" id="TIGR00006">
    <property type="entry name" value="16S rRNA (cytosine(1402)-N(4))-methyltransferase RsmH"/>
    <property type="match status" value="1"/>
</dbReference>
<dbReference type="InterPro" id="IPR002903">
    <property type="entry name" value="RsmH"/>
</dbReference>
<evidence type="ECO:0000256" key="6">
    <source>
        <dbReference type="HAMAP-Rule" id="MF_01007"/>
    </source>
</evidence>
<keyword evidence="3 6" id="KW-0489">Methyltransferase</keyword>
<dbReference type="KEGG" id="nva:G3M78_14570"/>
<dbReference type="AlphaFoldDB" id="A0A7T0G4M8"/>
<feature type="binding site" evidence="6">
    <location>
        <position position="80"/>
    </location>
    <ligand>
        <name>S-adenosyl-L-methionine</name>
        <dbReference type="ChEBI" id="CHEBI:59789"/>
    </ligand>
</feature>
<dbReference type="SUPFAM" id="SSF81799">
    <property type="entry name" value="Putative methyltransferase TM0872, insert domain"/>
    <property type="match status" value="1"/>
</dbReference>
<organism evidence="8 9">
    <name type="scientific">Candidatus Nitrohelix vancouverensis</name>
    <dbReference type="NCBI Taxonomy" id="2705534"/>
    <lineage>
        <taxon>Bacteria</taxon>
        <taxon>Pseudomonadati</taxon>
        <taxon>Nitrospinota/Tectimicrobiota group</taxon>
        <taxon>Nitrospinota</taxon>
        <taxon>Nitrospinia</taxon>
        <taxon>Nitrospinales</taxon>
        <taxon>Nitrospinaceae</taxon>
        <taxon>Candidatus Nitrohelix</taxon>
    </lineage>
</organism>
<reference evidence="9" key="1">
    <citation type="submission" date="2020-02" db="EMBL/GenBank/DDBJ databases">
        <title>Genomic and physiological characterization of two novel Nitrospinaceae genera.</title>
        <authorList>
            <person name="Mueller A.J."/>
            <person name="Jung M.-Y."/>
            <person name="Strachan C.R."/>
            <person name="Herbold C.W."/>
            <person name="Kirkegaard R.H."/>
            <person name="Daims H."/>
        </authorList>
    </citation>
    <scope>NUCLEOTIDE SEQUENCE [LARGE SCALE GENOMIC DNA]</scope>
</reference>
<feature type="binding site" evidence="6">
    <location>
        <position position="101"/>
    </location>
    <ligand>
        <name>S-adenosyl-L-methionine</name>
        <dbReference type="ChEBI" id="CHEBI:59789"/>
    </ligand>
</feature>
<comment type="function">
    <text evidence="6">Specifically methylates the N4 position of cytidine in position 1402 (C1402) of 16S rRNA.</text>
</comment>
<dbReference type="CDD" id="cd02440">
    <property type="entry name" value="AdoMet_MTases"/>
    <property type="match status" value="1"/>
</dbReference>
<feature type="binding site" evidence="6">
    <location>
        <position position="53"/>
    </location>
    <ligand>
        <name>S-adenosyl-L-methionine</name>
        <dbReference type="ChEBI" id="CHEBI:59789"/>
    </ligand>
</feature>
<dbReference type="Gene3D" id="3.40.50.150">
    <property type="entry name" value="Vaccinia Virus protein VP39"/>
    <property type="match status" value="1"/>
</dbReference>
<dbReference type="GO" id="GO:0070475">
    <property type="term" value="P:rRNA base methylation"/>
    <property type="evidence" value="ECO:0007669"/>
    <property type="project" value="UniProtKB-UniRule"/>
</dbReference>
<keyword evidence="6" id="KW-0963">Cytoplasm</keyword>
<dbReference type="PANTHER" id="PTHR11265">
    <property type="entry name" value="S-ADENOSYL-METHYLTRANSFERASE MRAW"/>
    <property type="match status" value="1"/>
</dbReference>
<dbReference type="Proteomes" id="UP000594464">
    <property type="component" value="Chromosome"/>
</dbReference>
<evidence type="ECO:0000256" key="1">
    <source>
        <dbReference type="ARBA" id="ARBA00010396"/>
    </source>
</evidence>
<feature type="binding site" evidence="6">
    <location>
        <begin position="33"/>
        <end position="35"/>
    </location>
    <ligand>
        <name>S-adenosyl-L-methionine</name>
        <dbReference type="ChEBI" id="CHEBI:59789"/>
    </ligand>
</feature>
<evidence type="ECO:0000256" key="3">
    <source>
        <dbReference type="ARBA" id="ARBA00022603"/>
    </source>
</evidence>
<dbReference type="EC" id="2.1.1.199" evidence="6"/>
<name>A0A7T0G4M8_9BACT</name>
<dbReference type="GO" id="GO:0071424">
    <property type="term" value="F:rRNA (cytosine-N4-)-methyltransferase activity"/>
    <property type="evidence" value="ECO:0007669"/>
    <property type="project" value="UniProtKB-UniRule"/>
</dbReference>
<dbReference type="PIRSF" id="PIRSF004486">
    <property type="entry name" value="MraW"/>
    <property type="match status" value="1"/>
</dbReference>
<feature type="binding site" evidence="6">
    <location>
        <position position="108"/>
    </location>
    <ligand>
        <name>S-adenosyl-L-methionine</name>
        <dbReference type="ChEBI" id="CHEBI:59789"/>
    </ligand>
</feature>
<keyword evidence="5 6" id="KW-0949">S-adenosyl-L-methionine</keyword>